<dbReference type="Proteomes" id="UP000515591">
    <property type="component" value="Chromosome"/>
</dbReference>
<gene>
    <name evidence="1" type="ORF">WP8S17C03_43880</name>
</gene>
<evidence type="ECO:0000313" key="2">
    <source>
        <dbReference type="Proteomes" id="UP000515591"/>
    </source>
</evidence>
<sequence>MSRKRRIVDPSSKLQVVQMIKEQYYAGLP</sequence>
<dbReference type="EMBL" id="AP022213">
    <property type="protein sequence ID" value="BBT18339.1"/>
    <property type="molecule type" value="Genomic_DNA"/>
</dbReference>
<reference evidence="1 2" key="1">
    <citation type="submission" date="2019-12" db="EMBL/GenBank/DDBJ databases">
        <title>complete genome sequences of Pseudomonas otitidis str. WP8-S17-CRE-03 isolated from wastewater treatment plant effluent.</title>
        <authorList>
            <person name="Sekizuka T."/>
            <person name="Itokawa K."/>
            <person name="Yatsu K."/>
            <person name="Inamine Y."/>
            <person name="Kuroda M."/>
        </authorList>
    </citation>
    <scope>NUCLEOTIDE SEQUENCE [LARGE SCALE GENOMIC DNA]</scope>
    <source>
        <strain evidence="1 2">WP8-S17-CRE-03</strain>
    </source>
</reference>
<dbReference type="AlphaFoldDB" id="A0A6S5S1Q4"/>
<proteinExistence type="predicted"/>
<protein>
    <submittedName>
        <fullName evidence="1">Uncharacterized protein</fullName>
    </submittedName>
</protein>
<accession>A0A6S5S1Q4</accession>
<name>A0A6S5S1Q4_9GAMM</name>
<evidence type="ECO:0000313" key="1">
    <source>
        <dbReference type="EMBL" id="BBT18339.1"/>
    </source>
</evidence>
<organism evidence="1 2">
    <name type="scientific">Metapseudomonas otitidis</name>
    <dbReference type="NCBI Taxonomy" id="319939"/>
    <lineage>
        <taxon>Bacteria</taxon>
        <taxon>Pseudomonadati</taxon>
        <taxon>Pseudomonadota</taxon>
        <taxon>Gammaproteobacteria</taxon>
        <taxon>Pseudomonadales</taxon>
        <taxon>Pseudomonadaceae</taxon>
        <taxon>Metapseudomonas</taxon>
    </lineage>
</organism>